<accession>A0AC61S3Q4</accession>
<reference evidence="1" key="1">
    <citation type="submission" date="2019-04" db="EMBL/GenBank/DDBJ databases">
        <title>Microbes associate with the intestines of laboratory mice.</title>
        <authorList>
            <person name="Navarre W."/>
            <person name="Wong E."/>
            <person name="Huang K.C."/>
            <person name="Tropini C."/>
            <person name="Ng K."/>
            <person name="Yu B."/>
        </authorList>
    </citation>
    <scope>NUCLEOTIDE SEQUENCE</scope>
    <source>
        <strain evidence="1">NM86_A22</strain>
    </source>
</reference>
<keyword evidence="2" id="KW-1185">Reference proteome</keyword>
<name>A0AC61S3Q4_9BACT</name>
<sequence length="370" mass="41844">MNILLLNLIVNTPDNGLIPCRETNHDSMIYNMARGFVSNGHTVTIIASEEYRPHQPENNSFDVIYLPSRLPFIFKPALLPFPGGLYRHLKKNKDKYDLVISSETFSIASLIATIALPGKVMIWQELPTHQRLLFKLPSKIWHNLAGRVIMRNTPVVGRSLPARNFIRQYLKHVSDKIVDHGANSEIFSPNPENTHQKRFIVISQLIKRKRIDYIISQFAKFAAMPEYSDYTLDIVGKGPQKEELQKLILSLGMTEKINLRGFLTHKELTPLSASSTGLLVYTDQDLNMVTIPESIVNGTPVLTNTVPCTASFIDSNHLGIVKDNWGPDELAQMAENYSALHINCLNIRHMLTEKGCAARLVEIWTTEFAK</sequence>
<dbReference type="Proteomes" id="UP000305401">
    <property type="component" value="Unassembled WGS sequence"/>
</dbReference>
<dbReference type="EMBL" id="SSTG01000134">
    <property type="protein sequence ID" value="THG45385.1"/>
    <property type="molecule type" value="Genomic_DNA"/>
</dbReference>
<organism evidence="1 2">
    <name type="scientific">Muribaculum caecicola</name>
    <dbReference type="NCBI Taxonomy" id="3038144"/>
    <lineage>
        <taxon>Bacteria</taxon>
        <taxon>Pseudomonadati</taxon>
        <taxon>Bacteroidota</taxon>
        <taxon>Bacteroidia</taxon>
        <taxon>Bacteroidales</taxon>
        <taxon>Muribaculaceae</taxon>
        <taxon>Muribaculum</taxon>
    </lineage>
</organism>
<evidence type="ECO:0000313" key="2">
    <source>
        <dbReference type="Proteomes" id="UP000305401"/>
    </source>
</evidence>
<protein>
    <submittedName>
        <fullName evidence="1">Glycosyltransferase family 4 protein</fullName>
    </submittedName>
</protein>
<comment type="caution">
    <text evidence="1">The sequence shown here is derived from an EMBL/GenBank/DDBJ whole genome shotgun (WGS) entry which is preliminary data.</text>
</comment>
<evidence type="ECO:0000313" key="1">
    <source>
        <dbReference type="EMBL" id="THG45385.1"/>
    </source>
</evidence>
<gene>
    <name evidence="1" type="ORF">E5990_09020</name>
</gene>
<proteinExistence type="predicted"/>